<dbReference type="Proteomes" id="UP001279734">
    <property type="component" value="Unassembled WGS sequence"/>
</dbReference>
<keyword evidence="2" id="KW-1185">Reference proteome</keyword>
<sequence length="102" mass="11612">MMLISAVKVLGERALMFDCGSIEFELWKSGFFTCNEQKSKQHVDLPFLITTSASLWNRLLHVEVTGTSFTEEAQQCSVVNRNDSMNILISFILFCKKIVFVV</sequence>
<accession>A0AAD3XNL9</accession>
<dbReference type="EMBL" id="BSYO01000010">
    <property type="protein sequence ID" value="GMH11188.1"/>
    <property type="molecule type" value="Genomic_DNA"/>
</dbReference>
<evidence type="ECO:0000313" key="2">
    <source>
        <dbReference type="Proteomes" id="UP001279734"/>
    </source>
</evidence>
<gene>
    <name evidence="1" type="ORF">Nepgr_013029</name>
</gene>
<organism evidence="1 2">
    <name type="scientific">Nepenthes gracilis</name>
    <name type="common">Slender pitcher plant</name>
    <dbReference type="NCBI Taxonomy" id="150966"/>
    <lineage>
        <taxon>Eukaryota</taxon>
        <taxon>Viridiplantae</taxon>
        <taxon>Streptophyta</taxon>
        <taxon>Embryophyta</taxon>
        <taxon>Tracheophyta</taxon>
        <taxon>Spermatophyta</taxon>
        <taxon>Magnoliopsida</taxon>
        <taxon>eudicotyledons</taxon>
        <taxon>Gunneridae</taxon>
        <taxon>Pentapetalae</taxon>
        <taxon>Caryophyllales</taxon>
        <taxon>Nepenthaceae</taxon>
        <taxon>Nepenthes</taxon>
    </lineage>
</organism>
<proteinExistence type="predicted"/>
<name>A0AAD3XNL9_NEPGR</name>
<comment type="caution">
    <text evidence="1">The sequence shown here is derived from an EMBL/GenBank/DDBJ whole genome shotgun (WGS) entry which is preliminary data.</text>
</comment>
<evidence type="ECO:0000313" key="1">
    <source>
        <dbReference type="EMBL" id="GMH11188.1"/>
    </source>
</evidence>
<dbReference type="AlphaFoldDB" id="A0AAD3XNL9"/>
<reference evidence="1" key="1">
    <citation type="submission" date="2023-05" db="EMBL/GenBank/DDBJ databases">
        <title>Nepenthes gracilis genome sequencing.</title>
        <authorList>
            <person name="Fukushima K."/>
        </authorList>
    </citation>
    <scope>NUCLEOTIDE SEQUENCE</scope>
    <source>
        <strain evidence="1">SING2019-196</strain>
    </source>
</reference>
<protein>
    <submittedName>
        <fullName evidence="1">Uncharacterized protein</fullName>
    </submittedName>
</protein>